<evidence type="ECO:0000256" key="8">
    <source>
        <dbReference type="SAM" id="MobiDB-lite"/>
    </source>
</evidence>
<evidence type="ECO:0000256" key="9">
    <source>
        <dbReference type="SAM" id="Phobius"/>
    </source>
</evidence>
<dbReference type="GO" id="GO:0005886">
    <property type="term" value="C:plasma membrane"/>
    <property type="evidence" value="ECO:0007669"/>
    <property type="project" value="TreeGrafter"/>
</dbReference>
<dbReference type="Proteomes" id="UP000694382">
    <property type="component" value="Unassembled WGS sequence"/>
</dbReference>
<feature type="compositionally biased region" description="Polar residues" evidence="8">
    <location>
        <begin position="19"/>
        <end position="30"/>
    </location>
</feature>
<dbReference type="PANTHER" id="PTHR11334:SF68">
    <property type="entry name" value="G-PROTEIN COUPLED RECEPTORS FAMILY 1 PROFILE DOMAIN-CONTAINING PROTEIN-RELATED"/>
    <property type="match status" value="1"/>
</dbReference>
<accession>A0A8U8BCZ2</accession>
<feature type="transmembrane region" description="Helical" evidence="9">
    <location>
        <begin position="160"/>
        <end position="179"/>
    </location>
</feature>
<keyword evidence="2 9" id="KW-0812">Transmembrane</keyword>
<dbReference type="GO" id="GO:0004930">
    <property type="term" value="F:G protein-coupled receptor activity"/>
    <property type="evidence" value="ECO:0007669"/>
    <property type="project" value="UniProtKB-KW"/>
</dbReference>
<evidence type="ECO:0000256" key="6">
    <source>
        <dbReference type="ARBA" id="ARBA00023170"/>
    </source>
</evidence>
<dbReference type="Gene3D" id="1.20.1070.10">
    <property type="entry name" value="Rhodopsin 7-helix transmembrane proteins"/>
    <property type="match status" value="1"/>
</dbReference>
<evidence type="ECO:0000313" key="10">
    <source>
        <dbReference type="Ensembl" id="ENSCPVP00000025814.1"/>
    </source>
</evidence>
<sequence>SCHPLPVTAGPCPAPPSSRPSMEVTTVSPSPASPTEGDDLCETEVTTVAIHSVTLLICLCGLAGNGAVLWLLSLKTYNYGIFKLAVADSLFLLLTVPSALLFLVEDVSCSPLMPMLYLRFLFQFSVVSYYWGLFWLRPAGTVLYMHKIFQRCRWDLSERMWLVVGSVQSWAFFALFTVIPSVIFLCHSQEQEHCRVPLISMYTIILLLLAAPVAISGTIDFMKAKWGSQQQQPKRRDMVLHLTALSTLLLSFCHFLQQLGYIDVPSQALFLLTSTNSSIKPFIYFLAGSSWRAFPTVRYWRHCTGRSLRLSLQRVFE</sequence>
<keyword evidence="11" id="KW-1185">Reference proteome</keyword>
<evidence type="ECO:0000256" key="7">
    <source>
        <dbReference type="ARBA" id="ARBA00023224"/>
    </source>
</evidence>
<evidence type="ECO:0000313" key="11">
    <source>
        <dbReference type="Proteomes" id="UP000694382"/>
    </source>
</evidence>
<feature type="transmembrane region" description="Helical" evidence="9">
    <location>
        <begin position="48"/>
        <end position="72"/>
    </location>
</feature>
<evidence type="ECO:0000256" key="4">
    <source>
        <dbReference type="ARBA" id="ARBA00023040"/>
    </source>
</evidence>
<dbReference type="PRINTS" id="PR00237">
    <property type="entry name" value="GPCRRHODOPSN"/>
</dbReference>
<protein>
    <submittedName>
        <fullName evidence="10">Uncharacterized protein</fullName>
    </submittedName>
</protein>
<evidence type="ECO:0000256" key="3">
    <source>
        <dbReference type="ARBA" id="ARBA00022989"/>
    </source>
</evidence>
<name>A0A8U8BCZ2_GEOPR</name>
<dbReference type="InterPro" id="IPR000276">
    <property type="entry name" value="GPCR_Rhodpsn"/>
</dbReference>
<keyword evidence="4" id="KW-0297">G-protein coupled receptor</keyword>
<dbReference type="SUPFAM" id="SSF81321">
    <property type="entry name" value="Family A G protein-coupled receptor-like"/>
    <property type="match status" value="1"/>
</dbReference>
<evidence type="ECO:0000256" key="2">
    <source>
        <dbReference type="ARBA" id="ARBA00022692"/>
    </source>
</evidence>
<feature type="transmembrane region" description="Helical" evidence="9">
    <location>
        <begin position="84"/>
        <end position="104"/>
    </location>
</feature>
<reference evidence="10" key="1">
    <citation type="submission" date="2025-08" db="UniProtKB">
        <authorList>
            <consortium name="Ensembl"/>
        </authorList>
    </citation>
    <scope>IDENTIFICATION</scope>
</reference>
<keyword evidence="5 9" id="KW-0472">Membrane</keyword>
<comment type="subcellular location">
    <subcellularLocation>
        <location evidence="1">Membrane</location>
        <topology evidence="1">Multi-pass membrane protein</topology>
    </subcellularLocation>
</comment>
<dbReference type="InterPro" id="IPR026234">
    <property type="entry name" value="MRGPCRFAMILY"/>
</dbReference>
<dbReference type="PANTHER" id="PTHR11334">
    <property type="entry name" value="MAS-RELATED G-PROTEIN COUPLED RECEPTOR"/>
    <property type="match status" value="1"/>
</dbReference>
<feature type="transmembrane region" description="Helical" evidence="9">
    <location>
        <begin position="199"/>
        <end position="219"/>
    </location>
</feature>
<proteinExistence type="predicted"/>
<feature type="transmembrane region" description="Helical" evidence="9">
    <location>
        <begin position="239"/>
        <end position="262"/>
    </location>
</feature>
<organism evidence="10 11">
    <name type="scientific">Geospiza parvula</name>
    <name type="common">Small tree-finch</name>
    <name type="synonym">Camarhynchus parvulus</name>
    <dbReference type="NCBI Taxonomy" id="87175"/>
    <lineage>
        <taxon>Eukaryota</taxon>
        <taxon>Metazoa</taxon>
        <taxon>Chordata</taxon>
        <taxon>Craniata</taxon>
        <taxon>Vertebrata</taxon>
        <taxon>Euteleostomi</taxon>
        <taxon>Archelosauria</taxon>
        <taxon>Archosauria</taxon>
        <taxon>Dinosauria</taxon>
        <taxon>Saurischia</taxon>
        <taxon>Theropoda</taxon>
        <taxon>Coelurosauria</taxon>
        <taxon>Aves</taxon>
        <taxon>Neognathae</taxon>
        <taxon>Neoaves</taxon>
        <taxon>Telluraves</taxon>
        <taxon>Australaves</taxon>
        <taxon>Passeriformes</taxon>
        <taxon>Thraupidae</taxon>
        <taxon>Camarhynchus</taxon>
    </lineage>
</organism>
<dbReference type="Ensembl" id="ENSCPVT00000027948.1">
    <property type="protein sequence ID" value="ENSCPVP00000025814.1"/>
    <property type="gene ID" value="ENSCPVG00000018058.1"/>
</dbReference>
<reference evidence="10" key="2">
    <citation type="submission" date="2025-09" db="UniProtKB">
        <authorList>
            <consortium name="Ensembl"/>
        </authorList>
    </citation>
    <scope>IDENTIFICATION</scope>
</reference>
<keyword evidence="3 9" id="KW-1133">Transmembrane helix</keyword>
<keyword evidence="7" id="KW-0807">Transducer</keyword>
<feature type="transmembrane region" description="Helical" evidence="9">
    <location>
        <begin position="116"/>
        <end position="139"/>
    </location>
</feature>
<feature type="region of interest" description="Disordered" evidence="8">
    <location>
        <begin position="1"/>
        <end position="38"/>
    </location>
</feature>
<keyword evidence="6" id="KW-0675">Receptor</keyword>
<evidence type="ECO:0000256" key="1">
    <source>
        <dbReference type="ARBA" id="ARBA00004141"/>
    </source>
</evidence>
<dbReference type="AlphaFoldDB" id="A0A8U8BCZ2"/>
<evidence type="ECO:0000256" key="5">
    <source>
        <dbReference type="ARBA" id="ARBA00023136"/>
    </source>
</evidence>